<protein>
    <submittedName>
        <fullName evidence="2">Uncharacterized protein</fullName>
    </submittedName>
</protein>
<proteinExistence type="predicted"/>
<evidence type="ECO:0000256" key="1">
    <source>
        <dbReference type="SAM" id="Phobius"/>
    </source>
</evidence>
<evidence type="ECO:0000313" key="2">
    <source>
        <dbReference type="EMBL" id="SSZ47000.1"/>
    </source>
</evidence>
<dbReference type="AlphaFoldDB" id="A0A376C183"/>
<gene>
    <name evidence="2" type="ORF">NCTC11661_00663</name>
</gene>
<sequence>MKEIDIEKLPRKNIYTQPENSFDVLQRRVMQGIEKIEQERKPALPIAKNNLKKYWAVAASFVLLLGLGIILLSIENKHVSSEKEIIGSTKNENTKTMQSHMIVKKDSSQHYANHDNASWANASKISPIKNEQKINKQNKNSVKPKSIPAEQMINMLPAEDIAMLTQNMELDLYLDLYQ</sequence>
<keyword evidence="1" id="KW-0472">Membrane</keyword>
<dbReference type="RefSeq" id="WP_002686591.1">
    <property type="nucleotide sequence ID" value="NZ_UFTJ01000001.1"/>
</dbReference>
<dbReference type="EMBL" id="UFTJ01000001">
    <property type="protein sequence ID" value="SSZ47000.1"/>
    <property type="molecule type" value="Genomic_DNA"/>
</dbReference>
<dbReference type="Proteomes" id="UP000255515">
    <property type="component" value="Unassembled WGS sequence"/>
</dbReference>
<feature type="transmembrane region" description="Helical" evidence="1">
    <location>
        <begin position="54"/>
        <end position="74"/>
    </location>
</feature>
<name>A0A376C183_9FLAO</name>
<keyword evidence="1" id="KW-1133">Transmembrane helix</keyword>
<accession>A0A376C183</accession>
<evidence type="ECO:0000313" key="3">
    <source>
        <dbReference type="Proteomes" id="UP000255515"/>
    </source>
</evidence>
<reference evidence="2 3" key="1">
    <citation type="submission" date="2018-06" db="EMBL/GenBank/DDBJ databases">
        <authorList>
            <consortium name="Pathogen Informatics"/>
            <person name="Doyle S."/>
        </authorList>
    </citation>
    <scope>NUCLEOTIDE SEQUENCE [LARGE SCALE GENOMIC DNA]</scope>
    <source>
        <strain evidence="2 3">NCTC11661</strain>
    </source>
</reference>
<organism evidence="2 3">
    <name type="scientific">Bergeyella zoohelcum</name>
    <dbReference type="NCBI Taxonomy" id="1015"/>
    <lineage>
        <taxon>Bacteria</taxon>
        <taxon>Pseudomonadati</taxon>
        <taxon>Bacteroidota</taxon>
        <taxon>Flavobacteriia</taxon>
        <taxon>Flavobacteriales</taxon>
        <taxon>Weeksellaceae</taxon>
        <taxon>Bergeyella</taxon>
    </lineage>
</organism>
<keyword evidence="1" id="KW-0812">Transmembrane</keyword>